<dbReference type="PANTHER" id="PTHR30383">
    <property type="entry name" value="THIOESTERASE 1/PROTEASE 1/LYSOPHOSPHOLIPASE L1"/>
    <property type="match status" value="1"/>
</dbReference>
<dbReference type="PANTHER" id="PTHR30383:SF5">
    <property type="entry name" value="SGNH HYDROLASE-TYPE ESTERASE DOMAIN-CONTAINING PROTEIN"/>
    <property type="match status" value="1"/>
</dbReference>
<dbReference type="Gene3D" id="3.40.50.1110">
    <property type="entry name" value="SGNH hydrolase"/>
    <property type="match status" value="1"/>
</dbReference>
<dbReference type="Proteomes" id="UP000019365">
    <property type="component" value="Unassembled WGS sequence"/>
</dbReference>
<dbReference type="InterPro" id="IPR036514">
    <property type="entry name" value="SGNH_hydro_sf"/>
</dbReference>
<reference evidence="3 4" key="1">
    <citation type="journal article" date="2014" name="PLoS ONE">
        <title>Rumen cellulosomics: divergent fiber-degrading strategies revealed by comparative genome-wide analysis of six ruminococcal strains.</title>
        <authorList>
            <person name="Dassa B."/>
            <person name="Borovok I."/>
            <person name="Ruimy-Israeli V."/>
            <person name="Lamed R."/>
            <person name="Flint H.J."/>
            <person name="Duncan S.H."/>
            <person name="Henrissat B."/>
            <person name="Coutinho P."/>
            <person name="Morrison M."/>
            <person name="Mosoni P."/>
            <person name="Yeoman C.J."/>
            <person name="White B.A."/>
            <person name="Bayer E.A."/>
        </authorList>
    </citation>
    <scope>NUCLEOTIDE SEQUENCE [LARGE SCALE GENOMIC DNA]</scope>
    <source>
        <strain evidence="3 4">007c</strain>
    </source>
</reference>
<dbReference type="GO" id="GO:0016798">
    <property type="term" value="F:hydrolase activity, acting on glycosyl bonds"/>
    <property type="evidence" value="ECO:0007669"/>
    <property type="project" value="InterPro"/>
</dbReference>
<dbReference type="Gene3D" id="2.60.120.260">
    <property type="entry name" value="Galactose-binding domain-like"/>
    <property type="match status" value="1"/>
</dbReference>
<dbReference type="EMBL" id="ATAX01000003">
    <property type="protein sequence ID" value="EWM55316.1"/>
    <property type="molecule type" value="Genomic_DNA"/>
</dbReference>
<dbReference type="InterPro" id="IPR051532">
    <property type="entry name" value="Ester_Hydrolysis_Enzymes"/>
</dbReference>
<dbReference type="Gene3D" id="1.10.1330.10">
    <property type="entry name" value="Dockerin domain"/>
    <property type="match status" value="1"/>
</dbReference>
<proteinExistence type="predicted"/>
<comment type="caution">
    <text evidence="3">The sequence shown here is derived from an EMBL/GenBank/DDBJ whole genome shotgun (WGS) entry which is preliminary data.</text>
</comment>
<name>W7UJS9_RUMFL</name>
<dbReference type="GO" id="GO:0000272">
    <property type="term" value="P:polysaccharide catabolic process"/>
    <property type="evidence" value="ECO:0007669"/>
    <property type="project" value="InterPro"/>
</dbReference>
<keyword evidence="4" id="KW-1185">Reference proteome</keyword>
<evidence type="ECO:0000313" key="4">
    <source>
        <dbReference type="Proteomes" id="UP000019365"/>
    </source>
</evidence>
<dbReference type="CDD" id="cd01833">
    <property type="entry name" value="XynB_like"/>
    <property type="match status" value="1"/>
</dbReference>
<dbReference type="InterPro" id="IPR008979">
    <property type="entry name" value="Galactose-bd-like_sf"/>
</dbReference>
<dbReference type="InterPro" id="IPR016134">
    <property type="entry name" value="Dockerin_dom"/>
</dbReference>
<evidence type="ECO:0000259" key="2">
    <source>
        <dbReference type="PROSITE" id="PS51766"/>
    </source>
</evidence>
<dbReference type="PATRIC" id="fig|1341157.4.peg.133"/>
<gene>
    <name evidence="3" type="ORF">RF007C_04995</name>
</gene>
<dbReference type="Pfam" id="PF00657">
    <property type="entry name" value="Lipase_GDSL"/>
    <property type="match status" value="1"/>
</dbReference>
<dbReference type="eggNOG" id="COG2755">
    <property type="taxonomic scope" value="Bacteria"/>
</dbReference>
<dbReference type="SUPFAM" id="SSF49785">
    <property type="entry name" value="Galactose-binding domain-like"/>
    <property type="match status" value="1"/>
</dbReference>
<dbReference type="eggNOG" id="COG3693">
    <property type="taxonomic scope" value="Bacteria"/>
</dbReference>
<evidence type="ECO:0000256" key="1">
    <source>
        <dbReference type="ARBA" id="ARBA00022801"/>
    </source>
</evidence>
<dbReference type="PROSITE" id="PS51766">
    <property type="entry name" value="DOCKERIN"/>
    <property type="match status" value="1"/>
</dbReference>
<dbReference type="eggNOG" id="COG4124">
    <property type="taxonomic scope" value="Bacteria"/>
</dbReference>
<organism evidence="3 4">
    <name type="scientific">Ruminococcus flavefaciens 007c</name>
    <dbReference type="NCBI Taxonomy" id="1341157"/>
    <lineage>
        <taxon>Bacteria</taxon>
        <taxon>Bacillati</taxon>
        <taxon>Bacillota</taxon>
        <taxon>Clostridia</taxon>
        <taxon>Eubacteriales</taxon>
        <taxon>Oscillospiraceae</taxon>
        <taxon>Ruminococcus</taxon>
    </lineage>
</organism>
<dbReference type="InterPro" id="IPR036439">
    <property type="entry name" value="Dockerin_dom_sf"/>
</dbReference>
<protein>
    <recommendedName>
        <fullName evidence="2">Dockerin domain-containing protein</fullName>
    </recommendedName>
</protein>
<dbReference type="InterPro" id="IPR001087">
    <property type="entry name" value="GDSL"/>
</dbReference>
<feature type="non-terminal residue" evidence="3">
    <location>
        <position position="1"/>
    </location>
</feature>
<evidence type="ECO:0000313" key="3">
    <source>
        <dbReference type="EMBL" id="EWM55316.1"/>
    </source>
</evidence>
<feature type="domain" description="Dockerin" evidence="2">
    <location>
        <begin position="365"/>
        <end position="442"/>
    </location>
</feature>
<dbReference type="SUPFAM" id="SSF63446">
    <property type="entry name" value="Type I dockerin domain"/>
    <property type="match status" value="1"/>
</dbReference>
<dbReference type="AlphaFoldDB" id="W7UJS9"/>
<dbReference type="Pfam" id="PF02018">
    <property type="entry name" value="CBM_4_9"/>
    <property type="match status" value="1"/>
</dbReference>
<sequence length="442" mass="47115">TLQYTDANGKDNYDEVKTVSAAKGQWTDLSNASYTIPADASGLELYIEAPDSLTDFYVDGAYAGVKGTKPLLSIDPSQQPVITDPITTQPPSSNVDKNKTIKILPAGDSITNGDGEQGGYRKYLFDALSKLGYTKIDMVGPNRDRSNSSNGITYDTDHAGFSGYQIKEVPSWGQQQGGKGSLYNELKNNDVVKKTQPDIILLMIGTNDLTANRSMDACAADLRSMLDYMLGDMPSGGMIFLCSVPEHTAYGGNTQKIANYNNTVKSVAEEYANKGKNVRFADVHGCLNGMNDISGDQLHPNGTGYKKIGNFFAGVIDDYITSLAPPVTTTTSTTTTTTTTATTTTTTTATTTTTTTTTTAEPELTVKKAGDANDDGNLDLADAILIMQALANPNKYGLEGTAEKHLTEQGKVNADVDKSTKGLTADDALMIQEFLIGKVASL</sequence>
<dbReference type="GO" id="GO:0004622">
    <property type="term" value="F:phosphatidylcholine lysophospholipase activity"/>
    <property type="evidence" value="ECO:0007669"/>
    <property type="project" value="TreeGrafter"/>
</dbReference>
<dbReference type="SUPFAM" id="SSF52266">
    <property type="entry name" value="SGNH hydrolase"/>
    <property type="match status" value="1"/>
</dbReference>
<dbReference type="InterPro" id="IPR003305">
    <property type="entry name" value="CenC_carb-bd"/>
</dbReference>
<accession>W7UJS9</accession>
<dbReference type="RefSeq" id="WP_242836250.1">
    <property type="nucleotide sequence ID" value="NZ_ATAX01000003.1"/>
</dbReference>
<keyword evidence="1" id="KW-0378">Hydrolase</keyword>